<keyword evidence="4 5" id="KW-0862">Zinc</keyword>
<dbReference type="SMART" id="SM00947">
    <property type="entry name" value="Pro_CA"/>
    <property type="match status" value="1"/>
</dbReference>
<reference evidence="7 8" key="1">
    <citation type="journal article" date="2024" name="IMA Fungus">
        <title>IMA Genome - F19 : A genome assembly and annotation guide to empower mycologists, including annotated draft genome sequences of Ceratocystis pirilliformis, Diaporthe australafricana, Fusarium ophioides, Paecilomyces lecythidis, and Sporothrix stenoceras.</title>
        <authorList>
            <person name="Aylward J."/>
            <person name="Wilson A.M."/>
            <person name="Visagie C.M."/>
            <person name="Spraker J."/>
            <person name="Barnes I."/>
            <person name="Buitendag C."/>
            <person name="Ceriani C."/>
            <person name="Del Mar Angel L."/>
            <person name="du Plessis D."/>
            <person name="Fuchs T."/>
            <person name="Gasser K."/>
            <person name="Kramer D."/>
            <person name="Li W."/>
            <person name="Munsamy K."/>
            <person name="Piso A."/>
            <person name="Price J.L."/>
            <person name="Sonnekus B."/>
            <person name="Thomas C."/>
            <person name="van der Nest A."/>
            <person name="van Dijk A."/>
            <person name="van Heerden A."/>
            <person name="van Vuuren N."/>
            <person name="Yilmaz N."/>
            <person name="Duong T.A."/>
            <person name="van der Merwe N.A."/>
            <person name="Wingfield M.J."/>
            <person name="Wingfield B.D."/>
        </authorList>
    </citation>
    <scope>NUCLEOTIDE SEQUENCE [LARGE SCALE GENOMIC DNA]</scope>
    <source>
        <strain evidence="7 8">CMW 18300</strain>
    </source>
</reference>
<dbReference type="Gene3D" id="3.40.1050.10">
    <property type="entry name" value="Carbonic anhydrase"/>
    <property type="match status" value="1"/>
</dbReference>
<dbReference type="Pfam" id="PF00484">
    <property type="entry name" value="Pro_CA"/>
    <property type="match status" value="1"/>
</dbReference>
<evidence type="ECO:0000256" key="2">
    <source>
        <dbReference type="ARBA" id="ARBA00006217"/>
    </source>
</evidence>
<comment type="catalytic activity">
    <reaction evidence="5">
        <text>hydrogencarbonate + H(+) = CO2 + H2O</text>
        <dbReference type="Rhea" id="RHEA:10748"/>
        <dbReference type="ChEBI" id="CHEBI:15377"/>
        <dbReference type="ChEBI" id="CHEBI:15378"/>
        <dbReference type="ChEBI" id="CHEBI:16526"/>
        <dbReference type="ChEBI" id="CHEBI:17544"/>
        <dbReference type="EC" id="4.2.1.1"/>
    </reaction>
</comment>
<dbReference type="PANTHER" id="PTHR43175:SF3">
    <property type="entry name" value="CARBON DISULFIDE HYDROLASE"/>
    <property type="match status" value="1"/>
</dbReference>
<evidence type="ECO:0000256" key="5">
    <source>
        <dbReference type="RuleBase" id="RU003956"/>
    </source>
</evidence>
<keyword evidence="5" id="KW-0456">Lyase</keyword>
<comment type="function">
    <text evidence="5">Reversible hydration of carbon dioxide.</text>
</comment>
<comment type="cofactor">
    <cofactor evidence="1">
        <name>Zn(2+)</name>
        <dbReference type="ChEBI" id="CHEBI:29105"/>
    </cofactor>
</comment>
<sequence length="242" mass="26170">MSSLTINTPNRTAMLAANAQYAASRPAAVAQLQRSPTKKYLIITCMDARIDPAAAFGISPGEAHIIRNAGGSAKAALRDIIISTHFYGVDEIFIIKSKDALTSGQISRSPDKPAGTQFIRVLYPDHLVCPGASSIVDMPFHEYEDPHESVRADWWFVQNHPAIRANDATVNRNIRIHGLVYDPATGQLENVQPRLHPSLNPIPGSQPNGPDEGSPLPYSASKSQSWQAGEATVPPARPPSHI</sequence>
<evidence type="ECO:0000313" key="7">
    <source>
        <dbReference type="EMBL" id="KAL1864129.1"/>
    </source>
</evidence>
<dbReference type="PANTHER" id="PTHR43175">
    <property type="entry name" value="CARBONIC ANHYDRASE"/>
    <property type="match status" value="1"/>
</dbReference>
<gene>
    <name evidence="7" type="ORF">Daus18300_007909</name>
</gene>
<dbReference type="CDD" id="cd03379">
    <property type="entry name" value="beta_CA_cladeD"/>
    <property type="match status" value="1"/>
</dbReference>
<dbReference type="InterPro" id="IPR001765">
    <property type="entry name" value="Carbonic_anhydrase"/>
</dbReference>
<dbReference type="EC" id="4.2.1.1" evidence="5"/>
<organism evidence="7 8">
    <name type="scientific">Diaporthe australafricana</name>
    <dbReference type="NCBI Taxonomy" id="127596"/>
    <lineage>
        <taxon>Eukaryota</taxon>
        <taxon>Fungi</taxon>
        <taxon>Dikarya</taxon>
        <taxon>Ascomycota</taxon>
        <taxon>Pezizomycotina</taxon>
        <taxon>Sordariomycetes</taxon>
        <taxon>Sordariomycetidae</taxon>
        <taxon>Diaporthales</taxon>
        <taxon>Diaporthaceae</taxon>
        <taxon>Diaporthe</taxon>
    </lineage>
</organism>
<dbReference type="InterPro" id="IPR036874">
    <property type="entry name" value="Carbonic_anhydrase_sf"/>
</dbReference>
<dbReference type="SUPFAM" id="SSF53056">
    <property type="entry name" value="beta-carbonic anhydrase, cab"/>
    <property type="match status" value="1"/>
</dbReference>
<name>A0ABR3WKF8_9PEZI</name>
<protein>
    <recommendedName>
        <fullName evidence="5">Carbonic anhydrase</fullName>
        <ecNumber evidence="5">4.2.1.1</ecNumber>
    </recommendedName>
    <alternativeName>
        <fullName evidence="5">Carbonate dehydratase</fullName>
    </alternativeName>
</protein>
<keyword evidence="3" id="KW-0479">Metal-binding</keyword>
<proteinExistence type="inferred from homology"/>
<dbReference type="EMBL" id="JAWRVE010000071">
    <property type="protein sequence ID" value="KAL1864129.1"/>
    <property type="molecule type" value="Genomic_DNA"/>
</dbReference>
<evidence type="ECO:0000256" key="3">
    <source>
        <dbReference type="ARBA" id="ARBA00022723"/>
    </source>
</evidence>
<evidence type="ECO:0000313" key="8">
    <source>
        <dbReference type="Proteomes" id="UP001583177"/>
    </source>
</evidence>
<dbReference type="Proteomes" id="UP001583177">
    <property type="component" value="Unassembled WGS sequence"/>
</dbReference>
<keyword evidence="8" id="KW-1185">Reference proteome</keyword>
<evidence type="ECO:0000256" key="4">
    <source>
        <dbReference type="ARBA" id="ARBA00022833"/>
    </source>
</evidence>
<comment type="similarity">
    <text evidence="2 5">Belongs to the beta-class carbonic anhydrase family.</text>
</comment>
<evidence type="ECO:0000256" key="6">
    <source>
        <dbReference type="SAM" id="MobiDB-lite"/>
    </source>
</evidence>
<comment type="caution">
    <text evidence="7">The sequence shown here is derived from an EMBL/GenBank/DDBJ whole genome shotgun (WGS) entry which is preliminary data.</text>
</comment>
<evidence type="ECO:0000256" key="1">
    <source>
        <dbReference type="ARBA" id="ARBA00001947"/>
    </source>
</evidence>
<accession>A0ABR3WKF8</accession>
<feature type="region of interest" description="Disordered" evidence="6">
    <location>
        <begin position="191"/>
        <end position="242"/>
    </location>
</feature>